<evidence type="ECO:0000256" key="5">
    <source>
        <dbReference type="ARBA" id="ARBA00023136"/>
    </source>
</evidence>
<dbReference type="RefSeq" id="WP_390260202.1">
    <property type="nucleotide sequence ID" value="NZ_JBHUGH010000005.1"/>
</dbReference>
<feature type="transmembrane region" description="Helical" evidence="6">
    <location>
        <begin position="349"/>
        <end position="378"/>
    </location>
</feature>
<feature type="chain" id="PRO_5045261533" evidence="7">
    <location>
        <begin position="32"/>
        <end position="604"/>
    </location>
</feature>
<evidence type="ECO:0000313" key="11">
    <source>
        <dbReference type="Proteomes" id="UP001597353"/>
    </source>
</evidence>
<dbReference type="InterPro" id="IPR003834">
    <property type="entry name" value="Cyt_c_assmbl_TM_dom"/>
</dbReference>
<evidence type="ECO:0000259" key="9">
    <source>
        <dbReference type="Pfam" id="PF11412"/>
    </source>
</evidence>
<reference evidence="11" key="1">
    <citation type="journal article" date="2019" name="Int. J. Syst. Evol. Microbiol.">
        <title>The Global Catalogue of Microorganisms (GCM) 10K type strain sequencing project: providing services to taxonomists for standard genome sequencing and annotation.</title>
        <authorList>
            <consortium name="The Broad Institute Genomics Platform"/>
            <consortium name="The Broad Institute Genome Sequencing Center for Infectious Disease"/>
            <person name="Wu L."/>
            <person name="Ma J."/>
        </authorList>
    </citation>
    <scope>NUCLEOTIDE SEQUENCE [LARGE SCALE GENOMIC DNA]</scope>
    <source>
        <strain evidence="11">CGMCC 4.7242</strain>
    </source>
</reference>
<evidence type="ECO:0000256" key="2">
    <source>
        <dbReference type="ARBA" id="ARBA00022692"/>
    </source>
</evidence>
<dbReference type="PANTHER" id="PTHR32234">
    <property type="entry name" value="THIOL:DISULFIDE INTERCHANGE PROTEIN DSBD"/>
    <property type="match status" value="1"/>
</dbReference>
<evidence type="ECO:0000259" key="8">
    <source>
        <dbReference type="Pfam" id="PF02683"/>
    </source>
</evidence>
<proteinExistence type="predicted"/>
<keyword evidence="7" id="KW-0732">Signal</keyword>
<keyword evidence="10" id="KW-0560">Oxidoreductase</keyword>
<feature type="transmembrane region" description="Helical" evidence="6">
    <location>
        <begin position="443"/>
        <end position="463"/>
    </location>
</feature>
<protein>
    <submittedName>
        <fullName evidence="10">Protein-disulfide reductase DsbD</fullName>
        <ecNumber evidence="10">1.8.1.8</ecNumber>
    </submittedName>
</protein>
<evidence type="ECO:0000256" key="7">
    <source>
        <dbReference type="SAM" id="SignalP"/>
    </source>
</evidence>
<feature type="transmembrane region" description="Helical" evidence="6">
    <location>
        <begin position="236"/>
        <end position="260"/>
    </location>
</feature>
<feature type="domain" description="Thiol:disulfide interchange protein DsbD N-terminal" evidence="9">
    <location>
        <begin position="35"/>
        <end position="140"/>
    </location>
</feature>
<dbReference type="Gene3D" id="3.40.30.10">
    <property type="entry name" value="Glutaredoxin"/>
    <property type="match status" value="1"/>
</dbReference>
<dbReference type="SUPFAM" id="SSF74863">
    <property type="entry name" value="Thiol:disulfide interchange protein DsbD, N-terminal domain (DsbD-alpha)"/>
    <property type="match status" value="1"/>
</dbReference>
<dbReference type="Gene3D" id="2.60.40.1250">
    <property type="entry name" value="Thiol:disulfide interchange protein DsbD, N-terminal domain"/>
    <property type="match status" value="1"/>
</dbReference>
<gene>
    <name evidence="10" type="primary">dsbD</name>
    <name evidence="10" type="ORF">ACFSGJ_06595</name>
</gene>
<comment type="caution">
    <text evidence="10">The sequence shown here is derived from an EMBL/GenBank/DDBJ whole genome shotgun (WGS) entry which is preliminary data.</text>
</comment>
<evidence type="ECO:0000256" key="6">
    <source>
        <dbReference type="SAM" id="Phobius"/>
    </source>
</evidence>
<feature type="transmembrane region" description="Helical" evidence="6">
    <location>
        <begin position="193"/>
        <end position="224"/>
    </location>
</feature>
<keyword evidence="2 6" id="KW-0812">Transmembrane</keyword>
<dbReference type="NCBIfam" id="NF001419">
    <property type="entry name" value="PRK00293.1"/>
    <property type="match status" value="1"/>
</dbReference>
<dbReference type="InterPro" id="IPR028250">
    <property type="entry name" value="DsbDN"/>
</dbReference>
<dbReference type="Proteomes" id="UP001597353">
    <property type="component" value="Unassembled WGS sequence"/>
</dbReference>
<evidence type="ECO:0000256" key="4">
    <source>
        <dbReference type="ARBA" id="ARBA00022989"/>
    </source>
</evidence>
<feature type="signal peptide" evidence="7">
    <location>
        <begin position="1"/>
        <end position="31"/>
    </location>
</feature>
<feature type="domain" description="Cytochrome C biogenesis protein transmembrane" evidence="8">
    <location>
        <begin position="193"/>
        <end position="408"/>
    </location>
</feature>
<comment type="subcellular location">
    <subcellularLocation>
        <location evidence="1">Membrane</location>
        <topology evidence="1">Multi-pass membrane protein</topology>
    </subcellularLocation>
</comment>
<sequence>MASHQNTMKPIQFFQAALAAIVCVWGAAASAQVSQPLPAAEAFVLTVTPDGDTATLSWEIEEGYYLYRDYISATTADGVEIPLDTPAGDMKDDPNFGVVEVYHDALEINLASASGSVTLTWQGCKEDSICYPPQTREISFDGDDTAAINGAGTETFVPTAGAGTPFSSDTSHSLTLADEPGLLDGLSARGGTALVVAGFFGLGLLLAFTPCVFPMFPIVAGLVMGQREPPSIRRGLSLSGSYVLAMAVAFAGLGIVAAWSGQNLQVALQSPVAISVAAAIFVLLALSMFGLFTLQMPRFIASRLERVEGRRGSVGGAALLGFTSALIVGPCVTAPLAGALLYIAQTGDVALGALALFALGLGQGVPLLAIGAFGPRVLPRSGPWMETTKWVFGVLFLGFAIWLAGRVLPGAATLALWSALLIGVGAILAQMPRDGRAGRLGGALGMIVLFAGALQGVGAAVGGDDPLHPLAPLAGGLGGGTVVQAEGGGFATVFTPAEFEAALGDGGRPTMAYVTADWCTTCRSIERGPLSDPEVLSAMSPLSLVKVDVTDFGPDSQTLLDMLGAAGPPTMVFFDKTIAEAPGSRIVGNTGSDDMLRSLQMVSQ</sequence>
<evidence type="ECO:0000256" key="3">
    <source>
        <dbReference type="ARBA" id="ARBA00022748"/>
    </source>
</evidence>
<accession>A0ABW4S445</accession>
<feature type="transmembrane region" description="Helical" evidence="6">
    <location>
        <begin position="414"/>
        <end position="431"/>
    </location>
</feature>
<dbReference type="EMBL" id="JBHUGH010000005">
    <property type="protein sequence ID" value="MFD1911883.1"/>
    <property type="molecule type" value="Genomic_DNA"/>
</dbReference>
<dbReference type="Pfam" id="PF02683">
    <property type="entry name" value="DsbD_TM"/>
    <property type="match status" value="1"/>
</dbReference>
<organism evidence="10 11">
    <name type="scientific">Halodurantibacterium flavum</name>
    <dbReference type="NCBI Taxonomy" id="1382802"/>
    <lineage>
        <taxon>Bacteria</taxon>
        <taxon>Pseudomonadati</taxon>
        <taxon>Pseudomonadota</taxon>
        <taxon>Alphaproteobacteria</taxon>
        <taxon>Rhodobacterales</taxon>
        <taxon>Paracoccaceae</taxon>
        <taxon>Halodurantibacterium</taxon>
    </lineage>
</organism>
<feature type="transmembrane region" description="Helical" evidence="6">
    <location>
        <begin position="272"/>
        <end position="294"/>
    </location>
</feature>
<feature type="transmembrane region" description="Helical" evidence="6">
    <location>
        <begin position="314"/>
        <end position="343"/>
    </location>
</feature>
<dbReference type="Pfam" id="PF11412">
    <property type="entry name" value="DsbD_N"/>
    <property type="match status" value="1"/>
</dbReference>
<evidence type="ECO:0000313" key="10">
    <source>
        <dbReference type="EMBL" id="MFD1911883.1"/>
    </source>
</evidence>
<keyword evidence="3" id="KW-0201">Cytochrome c-type biogenesis</keyword>
<keyword evidence="5 6" id="KW-0472">Membrane</keyword>
<dbReference type="GO" id="GO:0047134">
    <property type="term" value="F:protein-disulfide reductase [NAD(P)H] activity"/>
    <property type="evidence" value="ECO:0007669"/>
    <property type="project" value="UniProtKB-EC"/>
</dbReference>
<dbReference type="EC" id="1.8.1.8" evidence="10"/>
<evidence type="ECO:0000256" key="1">
    <source>
        <dbReference type="ARBA" id="ARBA00004141"/>
    </source>
</evidence>
<dbReference type="InterPro" id="IPR036249">
    <property type="entry name" value="Thioredoxin-like_sf"/>
</dbReference>
<feature type="transmembrane region" description="Helical" evidence="6">
    <location>
        <begin position="390"/>
        <end position="408"/>
    </location>
</feature>
<dbReference type="InterPro" id="IPR036929">
    <property type="entry name" value="DsbDN_sf"/>
</dbReference>
<dbReference type="SUPFAM" id="SSF52833">
    <property type="entry name" value="Thioredoxin-like"/>
    <property type="match status" value="1"/>
</dbReference>
<name>A0ABW4S445_9RHOB</name>
<keyword evidence="11" id="KW-1185">Reference proteome</keyword>
<dbReference type="PANTHER" id="PTHR32234:SF0">
    <property type="entry name" value="THIOL:DISULFIDE INTERCHANGE PROTEIN DSBD"/>
    <property type="match status" value="1"/>
</dbReference>
<keyword evidence="4 6" id="KW-1133">Transmembrane helix</keyword>